<dbReference type="InterPro" id="IPR024077">
    <property type="entry name" value="Neurolysin/TOP_dom2"/>
</dbReference>
<proteinExistence type="inferred from homology"/>
<dbReference type="InterPro" id="IPR024080">
    <property type="entry name" value="Neurolysin/TOP_N"/>
</dbReference>
<gene>
    <name evidence="10" type="ORF">N2K84_02295</name>
</gene>
<accession>A0AA41Y4U6</accession>
<dbReference type="Gene3D" id="1.10.1370.10">
    <property type="entry name" value="Neurolysin, domain 3"/>
    <property type="match status" value="1"/>
</dbReference>
<keyword evidence="8" id="KW-0732">Signal</keyword>
<evidence type="ECO:0000256" key="1">
    <source>
        <dbReference type="ARBA" id="ARBA00006040"/>
    </source>
</evidence>
<dbReference type="GO" id="GO:0046872">
    <property type="term" value="F:metal ion binding"/>
    <property type="evidence" value="ECO:0007669"/>
    <property type="project" value="UniProtKB-UniRule"/>
</dbReference>
<dbReference type="CDD" id="cd06456">
    <property type="entry name" value="M3A_DCP"/>
    <property type="match status" value="1"/>
</dbReference>
<dbReference type="PANTHER" id="PTHR43660">
    <property type="entry name" value="DIPEPTIDYL CARBOXYPEPTIDASE"/>
    <property type="match status" value="1"/>
</dbReference>
<protein>
    <submittedName>
        <fullName evidence="10">M3 family metallopeptidase</fullName>
    </submittedName>
</protein>
<keyword evidence="5 7" id="KW-0862">Zinc</keyword>
<dbReference type="PANTHER" id="PTHR43660:SF1">
    <property type="entry name" value="DIPEPTIDYL CARBOXYPEPTIDASE"/>
    <property type="match status" value="1"/>
</dbReference>
<evidence type="ECO:0000256" key="8">
    <source>
        <dbReference type="SAM" id="SignalP"/>
    </source>
</evidence>
<comment type="similarity">
    <text evidence="1 7">Belongs to the peptidase M3 family.</text>
</comment>
<keyword evidence="6 7" id="KW-0482">Metalloprotease</keyword>
<keyword evidence="11" id="KW-1185">Reference proteome</keyword>
<organism evidence="10 11">
    <name type="scientific">Gaoshiqia sediminis</name>
    <dbReference type="NCBI Taxonomy" id="2986998"/>
    <lineage>
        <taxon>Bacteria</taxon>
        <taxon>Pseudomonadati</taxon>
        <taxon>Bacteroidota</taxon>
        <taxon>Bacteroidia</taxon>
        <taxon>Marinilabiliales</taxon>
        <taxon>Prolixibacteraceae</taxon>
        <taxon>Gaoshiqia</taxon>
    </lineage>
</organism>
<dbReference type="InterPro" id="IPR024079">
    <property type="entry name" value="MetalloPept_cat_dom_sf"/>
</dbReference>
<dbReference type="Gene3D" id="3.40.390.10">
    <property type="entry name" value="Collagenase (Catalytic Domain)"/>
    <property type="match status" value="1"/>
</dbReference>
<evidence type="ECO:0000313" key="10">
    <source>
        <dbReference type="EMBL" id="MCW0481541.1"/>
    </source>
</evidence>
<dbReference type="InterPro" id="IPR001567">
    <property type="entry name" value="Pept_M3A_M3B_dom"/>
</dbReference>
<keyword evidence="2 7" id="KW-0645">Protease</keyword>
<evidence type="ECO:0000259" key="9">
    <source>
        <dbReference type="Pfam" id="PF01432"/>
    </source>
</evidence>
<sequence>MRICFGAIGALLLMIMMTNTQAETKKNPLLEPFGTVHQTAPFNRIKNEHYLPAFEAAIREAKAEIQAVIDNPQVPTFENTIEAMEHSGKRLGIIRKIFFNLNSAETSDEMQQIAQQVAPMLSEFSNDISLNEELFARVKAVYNQREGLQLSPEQQTLLENTYQGFVRNGANLGETEKVRYREITSELSKLGLQFQQNVLAETNAFELHIIKEADLSGLPEFAREAAALTAKQKNKEGWIFTLQYPSYVPFMKYADNRELREQMFRAFSNKGNQGNEYDNKAIIKKLVDLNLEKANMLGYSNHAAFKLTRRMAETPEKVEAFLKELHAASRPFAESEFNEVQQFANENGFEGKIQRWDWSYYSEKLKNARYGFNEEEVKPYFKLENVIDGVFDLARELYGLQLRENNHIQVYHPELRPYEVYNENGDFISVLYLDFFPRDGKRSGAWMTDFHDQYMENGRNVRPHVSIVCNFTKPTETRPSLITFEEVTTFLHEFGHALHGMLSQCQYGSTSGTSVFWDFVELPSQIHENWAYEKEWLDRFAVHYETSERLPEELIQKLVAAKNFQAGYFSERQLSFGMLDLAYYTQEKPIDEPVSNFETKALAPTELFDPVEGSLMSTSFSHIFAGGYDAGYYSYKWAEVLDADAFSVFKKHGIFDRATADAFRTNILEKGGSEHPMELYIRFRGQKPTVDALLERSGLKN</sequence>
<evidence type="ECO:0000256" key="2">
    <source>
        <dbReference type="ARBA" id="ARBA00022670"/>
    </source>
</evidence>
<evidence type="ECO:0000256" key="3">
    <source>
        <dbReference type="ARBA" id="ARBA00022723"/>
    </source>
</evidence>
<dbReference type="SUPFAM" id="SSF55486">
    <property type="entry name" value="Metalloproteases ('zincins'), catalytic domain"/>
    <property type="match status" value="1"/>
</dbReference>
<dbReference type="GO" id="GO:0004180">
    <property type="term" value="F:carboxypeptidase activity"/>
    <property type="evidence" value="ECO:0007669"/>
    <property type="project" value="TreeGrafter"/>
</dbReference>
<evidence type="ECO:0000256" key="5">
    <source>
        <dbReference type="ARBA" id="ARBA00022833"/>
    </source>
</evidence>
<reference evidence="10" key="1">
    <citation type="submission" date="2022-10" db="EMBL/GenBank/DDBJ databases">
        <title>Gaoshiqiia sediminis gen. nov., sp. nov., isolated from coastal sediment.</title>
        <authorList>
            <person name="Yu W.X."/>
            <person name="Mu D.S."/>
            <person name="Du J.Z."/>
            <person name="Liang Y.Q."/>
        </authorList>
    </citation>
    <scope>NUCLEOTIDE SEQUENCE</scope>
    <source>
        <strain evidence="10">A06</strain>
    </source>
</reference>
<keyword evidence="4 7" id="KW-0378">Hydrolase</keyword>
<dbReference type="Pfam" id="PF01432">
    <property type="entry name" value="Peptidase_M3"/>
    <property type="match status" value="1"/>
</dbReference>
<evidence type="ECO:0000256" key="6">
    <source>
        <dbReference type="ARBA" id="ARBA00023049"/>
    </source>
</evidence>
<dbReference type="InterPro" id="IPR034005">
    <property type="entry name" value="M3A_DCP"/>
</dbReference>
<evidence type="ECO:0000256" key="7">
    <source>
        <dbReference type="RuleBase" id="RU003435"/>
    </source>
</evidence>
<dbReference type="EMBL" id="JAPAAF010000002">
    <property type="protein sequence ID" value="MCW0481541.1"/>
    <property type="molecule type" value="Genomic_DNA"/>
</dbReference>
<dbReference type="InterPro" id="IPR045090">
    <property type="entry name" value="Pept_M3A_M3B"/>
</dbReference>
<feature type="signal peptide" evidence="8">
    <location>
        <begin position="1"/>
        <end position="22"/>
    </location>
</feature>
<dbReference type="GO" id="GO:0004222">
    <property type="term" value="F:metalloendopeptidase activity"/>
    <property type="evidence" value="ECO:0007669"/>
    <property type="project" value="InterPro"/>
</dbReference>
<comment type="caution">
    <text evidence="10">The sequence shown here is derived from an EMBL/GenBank/DDBJ whole genome shotgun (WGS) entry which is preliminary data.</text>
</comment>
<name>A0AA41Y4U6_9BACT</name>
<dbReference type="Gene3D" id="1.20.1050.40">
    <property type="entry name" value="Endopeptidase. Chain P, domain 1"/>
    <property type="match status" value="1"/>
</dbReference>
<comment type="cofactor">
    <cofactor evidence="7">
        <name>Zn(2+)</name>
        <dbReference type="ChEBI" id="CHEBI:29105"/>
    </cofactor>
    <text evidence="7">Binds 1 zinc ion.</text>
</comment>
<dbReference type="GO" id="GO:0006508">
    <property type="term" value="P:proteolysis"/>
    <property type="evidence" value="ECO:0007669"/>
    <property type="project" value="UniProtKB-KW"/>
</dbReference>
<dbReference type="GO" id="GO:0005829">
    <property type="term" value="C:cytosol"/>
    <property type="evidence" value="ECO:0007669"/>
    <property type="project" value="TreeGrafter"/>
</dbReference>
<dbReference type="AlphaFoldDB" id="A0AA41Y4U6"/>
<dbReference type="Proteomes" id="UP001163821">
    <property type="component" value="Unassembled WGS sequence"/>
</dbReference>
<feature type="domain" description="Peptidase M3A/M3B catalytic" evidence="9">
    <location>
        <begin position="250"/>
        <end position="698"/>
    </location>
</feature>
<dbReference type="RefSeq" id="WP_282590151.1">
    <property type="nucleotide sequence ID" value="NZ_JAPAAF010000002.1"/>
</dbReference>
<evidence type="ECO:0000313" key="11">
    <source>
        <dbReference type="Proteomes" id="UP001163821"/>
    </source>
</evidence>
<feature type="chain" id="PRO_5041371841" evidence="8">
    <location>
        <begin position="23"/>
        <end position="701"/>
    </location>
</feature>
<evidence type="ECO:0000256" key="4">
    <source>
        <dbReference type="ARBA" id="ARBA00022801"/>
    </source>
</evidence>
<dbReference type="FunFam" id="3.40.390.10:FF:000009">
    <property type="entry name" value="Oligopeptidase A"/>
    <property type="match status" value="1"/>
</dbReference>
<keyword evidence="3 7" id="KW-0479">Metal-binding</keyword>